<name>M8CC43_AEGTA</name>
<reference evidence="2" key="1">
    <citation type="submission" date="2015-06" db="UniProtKB">
        <authorList>
            <consortium name="EnsemblPlants"/>
        </authorList>
    </citation>
    <scope>IDENTIFICATION</scope>
</reference>
<sequence length="111" mass="11929">MVGVQSIGSALTPATFMGWSLESKPQFQEYAEEVARVGIGAVRRTPRARFQVRLRTGHPCRFKCRFHRTNSQGHGQGQGSRPSSPPSPAVTNAVLRHPASPSSSSGTVATQ</sequence>
<feature type="compositionally biased region" description="Polar residues" evidence="1">
    <location>
        <begin position="100"/>
        <end position="111"/>
    </location>
</feature>
<proteinExistence type="predicted"/>
<organism evidence="2">
    <name type="scientific">Aegilops tauschii</name>
    <name type="common">Tausch's goatgrass</name>
    <name type="synonym">Aegilops squarrosa</name>
    <dbReference type="NCBI Taxonomy" id="37682"/>
    <lineage>
        <taxon>Eukaryota</taxon>
        <taxon>Viridiplantae</taxon>
        <taxon>Streptophyta</taxon>
        <taxon>Embryophyta</taxon>
        <taxon>Tracheophyta</taxon>
        <taxon>Spermatophyta</taxon>
        <taxon>Magnoliopsida</taxon>
        <taxon>Liliopsida</taxon>
        <taxon>Poales</taxon>
        <taxon>Poaceae</taxon>
        <taxon>BOP clade</taxon>
        <taxon>Pooideae</taxon>
        <taxon>Triticodae</taxon>
        <taxon>Triticeae</taxon>
        <taxon>Triticinae</taxon>
        <taxon>Aegilops</taxon>
    </lineage>
</organism>
<evidence type="ECO:0000256" key="1">
    <source>
        <dbReference type="SAM" id="MobiDB-lite"/>
    </source>
</evidence>
<feature type="region of interest" description="Disordered" evidence="1">
    <location>
        <begin position="66"/>
        <end position="111"/>
    </location>
</feature>
<dbReference type="EnsemblPlants" id="EMT12673">
    <property type="protein sequence ID" value="EMT12673"/>
    <property type="gene ID" value="F775_42782"/>
</dbReference>
<dbReference type="AlphaFoldDB" id="M8CC43"/>
<protein>
    <submittedName>
        <fullName evidence="2">Uncharacterized protein</fullName>
    </submittedName>
</protein>
<evidence type="ECO:0000313" key="2">
    <source>
        <dbReference type="EnsemblPlants" id="EMT12673"/>
    </source>
</evidence>
<accession>M8CC43</accession>